<dbReference type="Proteomes" id="UP001274571">
    <property type="component" value="Unassembled WGS sequence"/>
</dbReference>
<evidence type="ECO:0000313" key="3">
    <source>
        <dbReference type="Proteomes" id="UP001274571"/>
    </source>
</evidence>
<protein>
    <submittedName>
        <fullName evidence="2">Methyl-accepting chemotaxis protein</fullName>
    </submittedName>
</protein>
<dbReference type="EMBL" id="JAXCMD010000083">
    <property type="protein sequence ID" value="MDY0855601.1"/>
    <property type="molecule type" value="Genomic_DNA"/>
</dbReference>
<evidence type="ECO:0000259" key="1">
    <source>
        <dbReference type="Pfam" id="PF12729"/>
    </source>
</evidence>
<organism evidence="2 3">
    <name type="scientific">Bacillus thuringiensis</name>
    <dbReference type="NCBI Taxonomy" id="1428"/>
    <lineage>
        <taxon>Bacteria</taxon>
        <taxon>Bacillati</taxon>
        <taxon>Bacillota</taxon>
        <taxon>Bacilli</taxon>
        <taxon>Bacillales</taxon>
        <taxon>Bacillaceae</taxon>
        <taxon>Bacillus</taxon>
        <taxon>Bacillus cereus group</taxon>
    </lineage>
</organism>
<sequence length="62" mass="7461">MQKSIKSIRELILYNSNNAEYNTFYETFNKLRTQMKKAQELGKSNNEEAYAYYLKEIEPNMQ</sequence>
<feature type="domain" description="Chemotaxis methyl-accepting receptor HlyB-like 4HB MCP" evidence="1">
    <location>
        <begin position="2"/>
        <end position="61"/>
    </location>
</feature>
<accession>A0AAW9GVA0</accession>
<evidence type="ECO:0000313" key="2">
    <source>
        <dbReference type="EMBL" id="MDY0855601.1"/>
    </source>
</evidence>
<dbReference type="AlphaFoldDB" id="A0AAW9GVA0"/>
<proteinExistence type="predicted"/>
<gene>
    <name evidence="2" type="ORF">SOH20_33415</name>
</gene>
<comment type="caution">
    <text evidence="2">The sequence shown here is derived from an EMBL/GenBank/DDBJ whole genome shotgun (WGS) entry which is preliminary data.</text>
</comment>
<name>A0AAW9GVA0_BACTU</name>
<reference evidence="2" key="1">
    <citation type="submission" date="2023-11" db="EMBL/GenBank/DDBJ databases">
        <title>Genome Sequence of Bacillus thuringiensis stain BLB 30AF.</title>
        <authorList>
            <person name="Farhat A."/>
        </authorList>
    </citation>
    <scope>NUCLEOTIDE SEQUENCE</scope>
    <source>
        <strain evidence="2">BLB30AF</strain>
    </source>
</reference>
<feature type="non-terminal residue" evidence="2">
    <location>
        <position position="62"/>
    </location>
</feature>
<dbReference type="InterPro" id="IPR024478">
    <property type="entry name" value="HlyB_4HB_MCP"/>
</dbReference>
<dbReference type="Pfam" id="PF12729">
    <property type="entry name" value="4HB_MCP_1"/>
    <property type="match status" value="1"/>
</dbReference>